<gene>
    <name evidence="1" type="ORF">MRB53_025895</name>
</gene>
<reference evidence="1 2" key="1">
    <citation type="journal article" date="2022" name="Hortic Res">
        <title>A haplotype resolved chromosomal level avocado genome allows analysis of novel avocado genes.</title>
        <authorList>
            <person name="Nath O."/>
            <person name="Fletcher S.J."/>
            <person name="Hayward A."/>
            <person name="Shaw L.M."/>
            <person name="Masouleh A.K."/>
            <person name="Furtado A."/>
            <person name="Henry R.J."/>
            <person name="Mitter N."/>
        </authorList>
    </citation>
    <scope>NUCLEOTIDE SEQUENCE [LARGE SCALE GENOMIC DNA]</scope>
    <source>
        <strain evidence="2">cv. Hass</strain>
    </source>
</reference>
<evidence type="ECO:0000313" key="1">
    <source>
        <dbReference type="EMBL" id="KAJ8632559.1"/>
    </source>
</evidence>
<dbReference type="EMBL" id="CM056816">
    <property type="protein sequence ID" value="KAJ8632559.1"/>
    <property type="molecule type" value="Genomic_DNA"/>
</dbReference>
<evidence type="ECO:0000313" key="2">
    <source>
        <dbReference type="Proteomes" id="UP001234297"/>
    </source>
</evidence>
<organism evidence="1 2">
    <name type="scientific">Persea americana</name>
    <name type="common">Avocado</name>
    <dbReference type="NCBI Taxonomy" id="3435"/>
    <lineage>
        <taxon>Eukaryota</taxon>
        <taxon>Viridiplantae</taxon>
        <taxon>Streptophyta</taxon>
        <taxon>Embryophyta</taxon>
        <taxon>Tracheophyta</taxon>
        <taxon>Spermatophyta</taxon>
        <taxon>Magnoliopsida</taxon>
        <taxon>Magnoliidae</taxon>
        <taxon>Laurales</taxon>
        <taxon>Lauraceae</taxon>
        <taxon>Persea</taxon>
    </lineage>
</organism>
<keyword evidence="2" id="KW-1185">Reference proteome</keyword>
<name>A0ACC2LGM6_PERAE</name>
<comment type="caution">
    <text evidence="1">The sequence shown here is derived from an EMBL/GenBank/DDBJ whole genome shotgun (WGS) entry which is preliminary data.</text>
</comment>
<accession>A0ACC2LGM6</accession>
<dbReference type="Proteomes" id="UP001234297">
    <property type="component" value="Chromosome 8"/>
</dbReference>
<proteinExistence type="predicted"/>
<sequence length="236" mass="26982">MLPPCIYTIGLLLLLFLLLPDDVLKSVKSSMWKEEVECLKWLDCHEAASVIYVNFGSTTVSTPQQQIEFAWGNANSNHPFLWVIRPDLVMGGHTILPQELMDEIEERGMHVSWYPQEDMLAYPSICLFLTHYGWNSTLESISYGVPMLCWPFFADQNTNCRYACNEWRVGIEIGNNIKREEIEGLIREMMGGKKGNEVREKALKWNESAEIAIKEGGSSHTNLELLIQELAQLIEV</sequence>
<protein>
    <submittedName>
        <fullName evidence="1">Uncharacterized protein</fullName>
    </submittedName>
</protein>